<keyword evidence="1" id="KW-0472">Membrane</keyword>
<dbReference type="EMBL" id="JACRTP010000005">
    <property type="protein sequence ID" value="MBC8629320.1"/>
    <property type="molecule type" value="Genomic_DNA"/>
</dbReference>
<feature type="transmembrane region" description="Helical" evidence="1">
    <location>
        <begin position="71"/>
        <end position="90"/>
    </location>
</feature>
<proteinExistence type="predicted"/>
<evidence type="ECO:0000256" key="1">
    <source>
        <dbReference type="SAM" id="Phobius"/>
    </source>
</evidence>
<comment type="caution">
    <text evidence="2">The sequence shown here is derived from an EMBL/GenBank/DDBJ whole genome shotgun (WGS) entry which is preliminary data.</text>
</comment>
<dbReference type="Pfam" id="PF10825">
    <property type="entry name" value="DUF2752"/>
    <property type="match status" value="1"/>
</dbReference>
<name>A0ABR7PD17_9FIRM</name>
<reference evidence="2 3" key="1">
    <citation type="submission" date="2020-08" db="EMBL/GenBank/DDBJ databases">
        <title>Genome public.</title>
        <authorList>
            <person name="Liu C."/>
            <person name="Sun Q."/>
        </authorList>
    </citation>
    <scope>NUCLEOTIDE SEQUENCE [LARGE SCALE GENOMIC DNA]</scope>
    <source>
        <strain evidence="2 3">3_YM_SP_D4_24.mj</strain>
    </source>
</reference>
<dbReference type="InterPro" id="IPR021215">
    <property type="entry name" value="DUF2752"/>
</dbReference>
<protein>
    <submittedName>
        <fullName evidence="2">DUF2752 domain-containing protein</fullName>
    </submittedName>
</protein>
<gene>
    <name evidence="2" type="ORF">H8712_11990</name>
</gene>
<feature type="transmembrane region" description="Helical" evidence="1">
    <location>
        <begin position="111"/>
        <end position="129"/>
    </location>
</feature>
<keyword evidence="1" id="KW-0812">Transmembrane</keyword>
<feature type="transmembrane region" description="Helical" evidence="1">
    <location>
        <begin position="9"/>
        <end position="26"/>
    </location>
</feature>
<sequence>MHKQEEKNLYLLGWILLGIFLSYLLIAKFSHFRTFFHLPCLFRTLTGYYCPGCGGTRACIAFLHGHFLRSLLYHPVVPYTAVVYLIFMISHSIELLSKGNFAIGLRYRDNYIKFAGIIILVQWILRNFLKWKWGIDVLGN</sequence>
<keyword evidence="3" id="KW-1185">Reference proteome</keyword>
<accession>A0ABR7PD17</accession>
<keyword evidence="1" id="KW-1133">Transmembrane helix</keyword>
<evidence type="ECO:0000313" key="2">
    <source>
        <dbReference type="EMBL" id="MBC8629320.1"/>
    </source>
</evidence>
<evidence type="ECO:0000313" key="3">
    <source>
        <dbReference type="Proteomes" id="UP000661649"/>
    </source>
</evidence>
<dbReference type="RefSeq" id="WP_187558926.1">
    <property type="nucleotide sequence ID" value="NZ_JACRTP010000005.1"/>
</dbReference>
<dbReference type="Proteomes" id="UP000661649">
    <property type="component" value="Unassembled WGS sequence"/>
</dbReference>
<organism evidence="2 3">
    <name type="scientific">Blautia stercoris</name>
    <dbReference type="NCBI Taxonomy" id="871664"/>
    <lineage>
        <taxon>Bacteria</taxon>
        <taxon>Bacillati</taxon>
        <taxon>Bacillota</taxon>
        <taxon>Clostridia</taxon>
        <taxon>Lachnospirales</taxon>
        <taxon>Lachnospiraceae</taxon>
        <taxon>Blautia</taxon>
    </lineage>
</organism>